<evidence type="ECO:0000313" key="10">
    <source>
        <dbReference type="Proteomes" id="UP000638188"/>
    </source>
</evidence>
<evidence type="ECO:0000256" key="8">
    <source>
        <dbReference type="SAM" id="Phobius"/>
    </source>
</evidence>
<proteinExistence type="predicted"/>
<gene>
    <name evidence="9" type="ORF">GCM10007418_09770</name>
</gene>
<evidence type="ECO:0000256" key="6">
    <source>
        <dbReference type="ARBA" id="ARBA00023136"/>
    </source>
</evidence>
<keyword evidence="4" id="KW-0249">Electron transport</keyword>
<keyword evidence="10" id="KW-1185">Reference proteome</keyword>
<evidence type="ECO:0000256" key="4">
    <source>
        <dbReference type="ARBA" id="ARBA00022982"/>
    </source>
</evidence>
<dbReference type="Gene3D" id="1.20.1550.10">
    <property type="entry name" value="DsbB-like"/>
    <property type="match status" value="1"/>
</dbReference>
<organism evidence="9 10">
    <name type="scientific">Halopseudomonas salina</name>
    <dbReference type="NCBI Taxonomy" id="1323744"/>
    <lineage>
        <taxon>Bacteria</taxon>
        <taxon>Pseudomonadati</taxon>
        <taxon>Pseudomonadota</taxon>
        <taxon>Gammaproteobacteria</taxon>
        <taxon>Pseudomonadales</taxon>
        <taxon>Pseudomonadaceae</taxon>
        <taxon>Halopseudomonas</taxon>
    </lineage>
</organism>
<evidence type="ECO:0000256" key="3">
    <source>
        <dbReference type="ARBA" id="ARBA00022692"/>
    </source>
</evidence>
<dbReference type="EMBL" id="BMFF01000002">
    <property type="protein sequence ID" value="GGC92247.1"/>
    <property type="molecule type" value="Genomic_DNA"/>
</dbReference>
<dbReference type="Proteomes" id="UP000638188">
    <property type="component" value="Unassembled WGS sequence"/>
</dbReference>
<keyword evidence="7" id="KW-0676">Redox-active center</keyword>
<reference evidence="10" key="1">
    <citation type="journal article" date="2019" name="Int. J. Syst. Evol. Microbiol.">
        <title>The Global Catalogue of Microorganisms (GCM) 10K type strain sequencing project: providing services to taxonomists for standard genome sequencing and annotation.</title>
        <authorList>
            <consortium name="The Broad Institute Genomics Platform"/>
            <consortium name="The Broad Institute Genome Sequencing Center for Infectious Disease"/>
            <person name="Wu L."/>
            <person name="Ma J."/>
        </authorList>
    </citation>
    <scope>NUCLEOTIDE SEQUENCE [LARGE SCALE GENOMIC DNA]</scope>
    <source>
        <strain evidence="10">CGMCC 1.12482</strain>
    </source>
</reference>
<name>A0ABQ1P7A1_9GAMM</name>
<sequence>MSLFAILGAAVAGRQVWLQHQPSDQLPSCLPSLDYMIDVLPLQDIMHMLFNGTADCAKVDWTFLGLSIAEGTLLAFIAFSLFGLTQLFRSND</sequence>
<dbReference type="InterPro" id="IPR050183">
    <property type="entry name" value="DsbB"/>
</dbReference>
<protein>
    <recommendedName>
        <fullName evidence="11">Disulfide bond formation protein B</fullName>
    </recommendedName>
</protein>
<dbReference type="PANTHER" id="PTHR36570:SF3">
    <property type="entry name" value="DISULFIDE BOND FORMATION PROTEIN B"/>
    <property type="match status" value="1"/>
</dbReference>
<comment type="caution">
    <text evidence="9">The sequence shown here is derived from an EMBL/GenBank/DDBJ whole genome shotgun (WGS) entry which is preliminary data.</text>
</comment>
<dbReference type="InterPro" id="IPR023380">
    <property type="entry name" value="DsbB-like_sf"/>
</dbReference>
<evidence type="ECO:0008006" key="11">
    <source>
        <dbReference type="Google" id="ProtNLM"/>
    </source>
</evidence>
<feature type="transmembrane region" description="Helical" evidence="8">
    <location>
        <begin position="61"/>
        <end position="84"/>
    </location>
</feature>
<keyword evidence="5 8" id="KW-1133">Transmembrane helix</keyword>
<dbReference type="PANTHER" id="PTHR36570">
    <property type="entry name" value="DISULFIDE BOND FORMATION PROTEIN B"/>
    <property type="match status" value="1"/>
</dbReference>
<dbReference type="InterPro" id="IPR003752">
    <property type="entry name" value="DiS_bond_form_DsbB/BdbC"/>
</dbReference>
<evidence type="ECO:0000313" key="9">
    <source>
        <dbReference type="EMBL" id="GGC92247.1"/>
    </source>
</evidence>
<evidence type="ECO:0000256" key="1">
    <source>
        <dbReference type="ARBA" id="ARBA00004651"/>
    </source>
</evidence>
<accession>A0ABQ1P7A1</accession>
<evidence type="ECO:0000256" key="7">
    <source>
        <dbReference type="ARBA" id="ARBA00023284"/>
    </source>
</evidence>
<evidence type="ECO:0000256" key="2">
    <source>
        <dbReference type="ARBA" id="ARBA00022475"/>
    </source>
</evidence>
<dbReference type="Pfam" id="PF02600">
    <property type="entry name" value="DsbB"/>
    <property type="match status" value="1"/>
</dbReference>
<keyword evidence="3 8" id="KW-0812">Transmembrane</keyword>
<evidence type="ECO:0000256" key="5">
    <source>
        <dbReference type="ARBA" id="ARBA00022989"/>
    </source>
</evidence>
<keyword evidence="4" id="KW-0813">Transport</keyword>
<keyword evidence="2" id="KW-1003">Cell membrane</keyword>
<keyword evidence="6 8" id="KW-0472">Membrane</keyword>
<dbReference type="SUPFAM" id="SSF158442">
    <property type="entry name" value="DsbB-like"/>
    <property type="match status" value="1"/>
</dbReference>
<comment type="subcellular location">
    <subcellularLocation>
        <location evidence="1">Cell membrane</location>
        <topology evidence="1">Multi-pass membrane protein</topology>
    </subcellularLocation>
</comment>